<evidence type="ECO:0000313" key="1">
    <source>
        <dbReference type="EMBL" id="VVO75555.1"/>
    </source>
</evidence>
<name>A0A5E7IGN6_PSEFL</name>
<dbReference type="GO" id="GO:0005829">
    <property type="term" value="C:cytosol"/>
    <property type="evidence" value="ECO:0007669"/>
    <property type="project" value="TreeGrafter"/>
</dbReference>
<proteinExistence type="predicted"/>
<sequence>MKEIIEVPFLSDALRRLNTPTSLLIRSGSMLYTCGLPPLDPLTGNIVRGTIVEQTHAVLQVMKVVLESAGSCLDNVVKTTIFVTDPSMMDEVNAVYRKYFPENPPVRSFVAVKPWPFPFDIEIDVVAHL</sequence>
<keyword evidence="1" id="KW-0378">Hydrolase</keyword>
<dbReference type="EMBL" id="CABVII010000005">
    <property type="protein sequence ID" value="VVO75555.1"/>
    <property type="molecule type" value="Genomic_DNA"/>
</dbReference>
<dbReference type="InterPro" id="IPR006175">
    <property type="entry name" value="YjgF/YER057c/UK114"/>
</dbReference>
<accession>A0A5E7IGN6</accession>
<dbReference type="PANTHER" id="PTHR11803">
    <property type="entry name" value="2-IMINOBUTANOATE/2-IMINOPROPANOATE DEAMINASE RIDA"/>
    <property type="match status" value="1"/>
</dbReference>
<dbReference type="RefSeq" id="WP_008018114.1">
    <property type="nucleotide sequence ID" value="NZ_CABVII010000005.1"/>
</dbReference>
<organism evidence="1 2">
    <name type="scientific">Pseudomonas fluorescens</name>
    <dbReference type="NCBI Taxonomy" id="294"/>
    <lineage>
        <taxon>Bacteria</taxon>
        <taxon>Pseudomonadati</taxon>
        <taxon>Pseudomonadota</taxon>
        <taxon>Gammaproteobacteria</taxon>
        <taxon>Pseudomonadales</taxon>
        <taxon>Pseudomonadaceae</taxon>
        <taxon>Pseudomonas</taxon>
    </lineage>
</organism>
<dbReference type="EC" id="3.5.99.10" evidence="1"/>
<dbReference type="Pfam" id="PF01042">
    <property type="entry name" value="Ribonuc_L-PSP"/>
    <property type="match status" value="1"/>
</dbReference>
<dbReference type="GO" id="GO:0120241">
    <property type="term" value="F:2-iminobutanoate/2-iminopropanoate deaminase"/>
    <property type="evidence" value="ECO:0007669"/>
    <property type="project" value="UniProtKB-EC"/>
</dbReference>
<dbReference type="OrthoDB" id="9803101at2"/>
<reference evidence="1 2" key="1">
    <citation type="submission" date="2019-09" db="EMBL/GenBank/DDBJ databases">
        <authorList>
            <person name="Chandra G."/>
            <person name="Truman W A."/>
        </authorList>
    </citation>
    <scope>NUCLEOTIDE SEQUENCE [LARGE SCALE GENOMIC DNA]</scope>
    <source>
        <strain evidence="1">PS862</strain>
    </source>
</reference>
<dbReference type="AlphaFoldDB" id="A0A5E7IGN6"/>
<dbReference type="PANTHER" id="PTHR11803:SF39">
    <property type="entry name" value="2-IMINOBUTANOATE_2-IMINOPROPANOATE DEAMINASE"/>
    <property type="match status" value="1"/>
</dbReference>
<dbReference type="InterPro" id="IPR035959">
    <property type="entry name" value="RutC-like_sf"/>
</dbReference>
<dbReference type="Gene3D" id="3.30.1330.40">
    <property type="entry name" value="RutC-like"/>
    <property type="match status" value="1"/>
</dbReference>
<dbReference type="SUPFAM" id="SSF55298">
    <property type="entry name" value="YjgF-like"/>
    <property type="match status" value="1"/>
</dbReference>
<dbReference type="CDD" id="cd00448">
    <property type="entry name" value="YjgF_YER057c_UK114_family"/>
    <property type="match status" value="1"/>
</dbReference>
<dbReference type="Proteomes" id="UP000385207">
    <property type="component" value="Unassembled WGS sequence"/>
</dbReference>
<evidence type="ECO:0000313" key="2">
    <source>
        <dbReference type="Proteomes" id="UP000385207"/>
    </source>
</evidence>
<protein>
    <submittedName>
        <fullName evidence="1">2-iminobutanoate/2-iminopropanoate deaminase</fullName>
        <ecNumber evidence="1">3.5.99.10</ecNumber>
    </submittedName>
</protein>
<gene>
    <name evidence="1" type="primary">yabJ_3</name>
    <name evidence="1" type="ORF">PS862_01557</name>
</gene>